<reference evidence="2" key="1">
    <citation type="submission" date="2021-12" db="EMBL/GenBank/DDBJ databases">
        <title>Curvularia clavata genome.</title>
        <authorList>
            <person name="Cao Y."/>
        </authorList>
    </citation>
    <scope>NUCLEOTIDE SEQUENCE</scope>
    <source>
        <strain evidence="2">Yc1106</strain>
    </source>
</reference>
<feature type="compositionally biased region" description="Polar residues" evidence="1">
    <location>
        <begin position="89"/>
        <end position="99"/>
    </location>
</feature>
<dbReference type="VEuPathDB" id="FungiDB:yc1106_03102"/>
<feature type="compositionally biased region" description="Polar residues" evidence="1">
    <location>
        <begin position="116"/>
        <end position="130"/>
    </location>
</feature>
<dbReference type="OrthoDB" id="3891636at2759"/>
<accession>A0A9Q8Z8M0</accession>
<proteinExistence type="predicted"/>
<dbReference type="AlphaFoldDB" id="A0A9Q8Z8M0"/>
<feature type="compositionally biased region" description="Polar residues" evidence="1">
    <location>
        <begin position="33"/>
        <end position="56"/>
    </location>
</feature>
<name>A0A9Q8Z8M0_CURCL</name>
<dbReference type="Proteomes" id="UP001056012">
    <property type="component" value="Chromosome 2"/>
</dbReference>
<organism evidence="2 3">
    <name type="scientific">Curvularia clavata</name>
    <dbReference type="NCBI Taxonomy" id="95742"/>
    <lineage>
        <taxon>Eukaryota</taxon>
        <taxon>Fungi</taxon>
        <taxon>Dikarya</taxon>
        <taxon>Ascomycota</taxon>
        <taxon>Pezizomycotina</taxon>
        <taxon>Dothideomycetes</taxon>
        <taxon>Pleosporomycetidae</taxon>
        <taxon>Pleosporales</taxon>
        <taxon>Pleosporineae</taxon>
        <taxon>Pleosporaceae</taxon>
        <taxon>Curvularia</taxon>
    </lineage>
</organism>
<feature type="compositionally biased region" description="Low complexity" evidence="1">
    <location>
        <begin position="17"/>
        <end position="27"/>
    </location>
</feature>
<keyword evidence="3" id="KW-1185">Reference proteome</keyword>
<sequence>MSAANPRYYYSLPTEAPQRSRSGSRRPPLTPSTVSSPCLTTLVPTTSRRDSATSGSPIKASILLAKVASSPTTPRGETPPGSPMLSPRSRLNSEPSYSSDRPAMSRTESDRYVRQYRQQGTHTRRSSPLATSDIAPDGYISFPDFEKFCQNESPYGQQDQQADVKA</sequence>
<evidence type="ECO:0000313" key="2">
    <source>
        <dbReference type="EMBL" id="USP75828.1"/>
    </source>
</evidence>
<dbReference type="EMBL" id="CP089275">
    <property type="protein sequence ID" value="USP75828.1"/>
    <property type="molecule type" value="Genomic_DNA"/>
</dbReference>
<feature type="region of interest" description="Disordered" evidence="1">
    <location>
        <begin position="1"/>
        <end position="137"/>
    </location>
</feature>
<gene>
    <name evidence="2" type="ORF">yc1106_03102</name>
</gene>
<evidence type="ECO:0000313" key="3">
    <source>
        <dbReference type="Proteomes" id="UP001056012"/>
    </source>
</evidence>
<evidence type="ECO:0000256" key="1">
    <source>
        <dbReference type="SAM" id="MobiDB-lite"/>
    </source>
</evidence>
<protein>
    <submittedName>
        <fullName evidence="2">Uncharacterized protein</fullName>
    </submittedName>
</protein>